<dbReference type="InterPro" id="IPR015037">
    <property type="entry name" value="DUF1919"/>
</dbReference>
<dbReference type="InterPro" id="IPR037226">
    <property type="entry name" value="CAC2185-like_sf"/>
</dbReference>
<dbReference type="RefSeq" id="WP_104850278.1">
    <property type="nucleotide sequence ID" value="NZ_PKOZ01000010.1"/>
</dbReference>
<dbReference type="Pfam" id="PF08942">
    <property type="entry name" value="DUF1919"/>
    <property type="match status" value="1"/>
</dbReference>
<keyword evidence="1" id="KW-0808">Transferase</keyword>
<accession>A0A2S7MXG8</accession>
<name>A0A2S7MXG8_9BACI</name>
<organism evidence="1 2">
    <name type="scientific">Pradoshia eiseniae</name>
    <dbReference type="NCBI Taxonomy" id="2064768"/>
    <lineage>
        <taxon>Bacteria</taxon>
        <taxon>Bacillati</taxon>
        <taxon>Bacillota</taxon>
        <taxon>Bacilli</taxon>
        <taxon>Bacillales</taxon>
        <taxon>Bacillaceae</taxon>
        <taxon>Pradoshia</taxon>
    </lineage>
</organism>
<dbReference type="OrthoDB" id="6636518at2"/>
<dbReference type="Proteomes" id="UP000239663">
    <property type="component" value="Unassembled WGS sequence"/>
</dbReference>
<comment type="caution">
    <text evidence="1">The sequence shown here is derived from an EMBL/GenBank/DDBJ whole genome shotgun (WGS) entry which is preliminary data.</text>
</comment>
<sequence>MARNKKGFFQKASSALFHSRLRREVANRDFTIISNNEWGEKVYRDLGMEYRSPFIGMHIYAPDYLRLLENFEFYMGQRLKFTLHSKYGWREKNYPIGLLGEDVEIHFHQYKYRQEALEKWNERVERINWDNLFFKLGDQYRCTAECIERFDELPLKNKVCFTAKPYGHLKSVVYFSEQKVAGDLENEQGDYQKYFDLAKWLNSGEVVKKTPDEGVAFWYSERTSS</sequence>
<evidence type="ECO:0000313" key="1">
    <source>
        <dbReference type="EMBL" id="PQD94447.1"/>
    </source>
</evidence>
<proteinExistence type="predicted"/>
<reference evidence="1 2" key="1">
    <citation type="submission" date="2017-12" db="EMBL/GenBank/DDBJ databases">
        <title>Taxonomic description and draft genome of Pradoshia cofamensis Gen. nov., sp. nov., a thermotolerant bacillale isolated from anterior gut of earthworm Eisenia fetida.</title>
        <authorList>
            <person name="Saha T."/>
            <person name="Chakraborty R."/>
        </authorList>
    </citation>
    <scope>NUCLEOTIDE SEQUENCE [LARGE SCALE GENOMIC DNA]</scope>
    <source>
        <strain evidence="1 2">EAG3</strain>
    </source>
</reference>
<dbReference type="GO" id="GO:0016740">
    <property type="term" value="F:transferase activity"/>
    <property type="evidence" value="ECO:0007669"/>
    <property type="project" value="UniProtKB-KW"/>
</dbReference>
<dbReference type="EMBL" id="PKOZ01000010">
    <property type="protein sequence ID" value="PQD94447.1"/>
    <property type="molecule type" value="Genomic_DNA"/>
</dbReference>
<dbReference type="SUPFAM" id="SSF142795">
    <property type="entry name" value="CAC2185-like"/>
    <property type="match status" value="1"/>
</dbReference>
<evidence type="ECO:0000313" key="2">
    <source>
        <dbReference type="Proteomes" id="UP000239663"/>
    </source>
</evidence>
<protein>
    <submittedName>
        <fullName evidence="1">Acetyltransferase</fullName>
    </submittedName>
</protein>
<dbReference type="AlphaFoldDB" id="A0A2S7MXG8"/>
<gene>
    <name evidence="1" type="ORF">CYL18_14645</name>
</gene>
<keyword evidence="2" id="KW-1185">Reference proteome</keyword>